<evidence type="ECO:0008006" key="3">
    <source>
        <dbReference type="Google" id="ProtNLM"/>
    </source>
</evidence>
<sequence>MPPKYHGFGDRRKDTFKSMSAAGIRRSTYVRAVILTVDQDGNHTINPPVNRTESSEWEDVVKASKTKKRNEAEDQARSWASILPLLLEAFKQGCGVETPSPSALVPSEDSLPCSCREKDFKFVRCIFKCGIRHFQIQFCKKCPQHKLPIVLMRRQLFPLTPKNPNVAIHVEQVRSMHLMHYICHTSIHHAISEWARAEYHYQLPIPASFKQRLSEALPMYARMMANLEKEQREAFKLESGCPACKYMHGSKTVAADGNFQLSRYSRTNERSKDVVYPGQDEVNRYWVTPENVVLYNETANEGCSNFQALNKKGGNKRHLEQTGVFACTCKHGYPLVAMDMTTPGETFGYILSCLKQVVQMPHYGTNIKVCYDVGCKLRTSLEKTESLACIKNVPIAVGIFHILNHSPACQLSCHPRVNAGWGLQDGEHLERMWSNLSGFISMTRSMSSLNRRLTISTALEFYAQQKIDNIGINLKRKFRRACLLRRDALKALRKVGIEEDDEEKLQNLQNMWDQQIRNTLASITNGSGRFAASNRAIENLRVAIAIFDLIDNAFRVQGNGHNRTQSLAAQRQAARDQVARKLKIYNEKIRAGPVFGFEEYDDVNTVLHKQSRFRFRMNIVNLMTGDQPCDAFHGLQRANEELAILKDEATSVLKYADALVEQLKTAVKNPIGPYSLPKYYEQKGMVLEQARKLRRARAWKKEQMKLLVKIVDSITAQTIEEENGDEEEDVAVEADGVTDELSRVEEVLDDEQFEIDTEFVDTFPGNDDPL</sequence>
<evidence type="ECO:0000313" key="1">
    <source>
        <dbReference type="EMBL" id="KAG2211490.1"/>
    </source>
</evidence>
<reference evidence="1 2" key="1">
    <citation type="submission" date="2020-12" db="EMBL/GenBank/DDBJ databases">
        <title>Metabolic potential, ecology and presence of endohyphal bacteria is reflected in genomic diversity of Mucoromycotina.</title>
        <authorList>
            <person name="Muszewska A."/>
            <person name="Okrasinska A."/>
            <person name="Steczkiewicz K."/>
            <person name="Drgas O."/>
            <person name="Orlowska M."/>
            <person name="Perlinska-Lenart U."/>
            <person name="Aleksandrzak-Piekarczyk T."/>
            <person name="Szatraj K."/>
            <person name="Zielenkiewicz U."/>
            <person name="Pilsyk S."/>
            <person name="Malc E."/>
            <person name="Mieczkowski P."/>
            <person name="Kruszewska J.S."/>
            <person name="Biernat P."/>
            <person name="Pawlowska J."/>
        </authorList>
    </citation>
    <scope>NUCLEOTIDE SEQUENCE [LARGE SCALE GENOMIC DNA]</scope>
    <source>
        <strain evidence="1 2">CBS 142.35</strain>
    </source>
</reference>
<accession>A0A8H7V8U7</accession>
<gene>
    <name evidence="1" type="ORF">INT45_009743</name>
</gene>
<dbReference type="PANTHER" id="PTHR33096:SF1">
    <property type="entry name" value="CXC1-LIKE CYSTEINE CLUSTER ASSOCIATED WITH KDZ TRANSPOSASES DOMAIN-CONTAINING PROTEIN"/>
    <property type="match status" value="1"/>
</dbReference>
<organism evidence="1 2">
    <name type="scientific">Circinella minor</name>
    <dbReference type="NCBI Taxonomy" id="1195481"/>
    <lineage>
        <taxon>Eukaryota</taxon>
        <taxon>Fungi</taxon>
        <taxon>Fungi incertae sedis</taxon>
        <taxon>Mucoromycota</taxon>
        <taxon>Mucoromycotina</taxon>
        <taxon>Mucoromycetes</taxon>
        <taxon>Mucorales</taxon>
        <taxon>Lichtheimiaceae</taxon>
        <taxon>Circinella</taxon>
    </lineage>
</organism>
<dbReference type="Pfam" id="PF18758">
    <property type="entry name" value="KDZ"/>
    <property type="match status" value="1"/>
</dbReference>
<dbReference type="EMBL" id="JAEPRB010000811">
    <property type="protein sequence ID" value="KAG2211490.1"/>
    <property type="molecule type" value="Genomic_DNA"/>
</dbReference>
<proteinExistence type="predicted"/>
<evidence type="ECO:0000313" key="2">
    <source>
        <dbReference type="Proteomes" id="UP000646827"/>
    </source>
</evidence>
<dbReference type="InterPro" id="IPR040521">
    <property type="entry name" value="KDZ"/>
</dbReference>
<name>A0A8H7V8U7_9FUNG</name>
<dbReference type="Proteomes" id="UP000646827">
    <property type="component" value="Unassembled WGS sequence"/>
</dbReference>
<dbReference type="PANTHER" id="PTHR33096">
    <property type="entry name" value="CXC2 DOMAIN-CONTAINING PROTEIN"/>
    <property type="match status" value="1"/>
</dbReference>
<dbReference type="AlphaFoldDB" id="A0A8H7V8U7"/>
<keyword evidence="2" id="KW-1185">Reference proteome</keyword>
<dbReference type="OrthoDB" id="2279994at2759"/>
<comment type="caution">
    <text evidence="1">The sequence shown here is derived from an EMBL/GenBank/DDBJ whole genome shotgun (WGS) entry which is preliminary data.</text>
</comment>
<protein>
    <recommendedName>
        <fullName evidence="3">CxC2-like cysteine cluster KDZ transposase-associated domain-containing protein</fullName>
    </recommendedName>
</protein>